<reference evidence="9" key="1">
    <citation type="journal article" date="2009" name="Rice">
        <title>De Novo Next Generation Sequencing of Plant Genomes.</title>
        <authorList>
            <person name="Rounsley S."/>
            <person name="Marri P.R."/>
            <person name="Yu Y."/>
            <person name="He R."/>
            <person name="Sisneros N."/>
            <person name="Goicoechea J.L."/>
            <person name="Lee S.J."/>
            <person name="Angelova A."/>
            <person name="Kudrna D."/>
            <person name="Luo M."/>
            <person name="Affourtit J."/>
            <person name="Desany B."/>
            <person name="Knight J."/>
            <person name="Niazi F."/>
            <person name="Egholm M."/>
            <person name="Wing R.A."/>
        </authorList>
    </citation>
    <scope>NUCLEOTIDE SEQUENCE [LARGE SCALE GENOMIC DNA]</scope>
    <source>
        <strain evidence="9">cv. IRGC 105608</strain>
    </source>
</reference>
<feature type="domain" description="SHSP" evidence="8">
    <location>
        <begin position="139"/>
        <end position="248"/>
    </location>
</feature>
<evidence type="ECO:0000256" key="1">
    <source>
        <dbReference type="ARBA" id="ARBA00004173"/>
    </source>
</evidence>
<dbReference type="Gramene" id="OBART06G07610.1">
    <property type="protein sequence ID" value="OBART06G07610.1"/>
    <property type="gene ID" value="OBART06G07610"/>
</dbReference>
<proteinExistence type="inferred from homology"/>
<dbReference type="GO" id="GO:0005739">
    <property type="term" value="C:mitochondrion"/>
    <property type="evidence" value="ECO:0007669"/>
    <property type="project" value="UniProtKB-SubCell"/>
</dbReference>
<evidence type="ECO:0000256" key="4">
    <source>
        <dbReference type="ARBA" id="ARBA00023128"/>
    </source>
</evidence>
<evidence type="ECO:0000256" key="2">
    <source>
        <dbReference type="ARBA" id="ARBA00022946"/>
    </source>
</evidence>
<dbReference type="PANTHER" id="PTHR46991">
    <property type="entry name" value="23.5 KDA HEAT SHOCK PROTEIN, MITOCHONDRIAL"/>
    <property type="match status" value="1"/>
</dbReference>
<organism evidence="9">
    <name type="scientific">Oryza barthii</name>
    <dbReference type="NCBI Taxonomy" id="65489"/>
    <lineage>
        <taxon>Eukaryota</taxon>
        <taxon>Viridiplantae</taxon>
        <taxon>Streptophyta</taxon>
        <taxon>Embryophyta</taxon>
        <taxon>Tracheophyta</taxon>
        <taxon>Spermatophyta</taxon>
        <taxon>Magnoliopsida</taxon>
        <taxon>Liliopsida</taxon>
        <taxon>Poales</taxon>
        <taxon>Poaceae</taxon>
        <taxon>BOP clade</taxon>
        <taxon>Oryzoideae</taxon>
        <taxon>Oryzeae</taxon>
        <taxon>Oryzinae</taxon>
        <taxon>Oryza</taxon>
    </lineage>
</organism>
<dbReference type="STRING" id="65489.A0A0D3GEB3"/>
<keyword evidence="2" id="KW-0809">Transit peptide</keyword>
<evidence type="ECO:0000256" key="5">
    <source>
        <dbReference type="ARBA" id="ARBA00062444"/>
    </source>
</evidence>
<dbReference type="GO" id="GO:0009408">
    <property type="term" value="P:response to heat"/>
    <property type="evidence" value="ECO:0007669"/>
    <property type="project" value="UniProtKB-ARBA"/>
</dbReference>
<dbReference type="HOGENOM" id="CLU_046737_3_1_1"/>
<accession>A0A0D3GEB3</accession>
<dbReference type="Proteomes" id="UP000026960">
    <property type="component" value="Chromosome 6"/>
</dbReference>
<name>A0A0D3GEB3_9ORYZ</name>
<reference evidence="9" key="2">
    <citation type="submission" date="2015-03" db="UniProtKB">
        <authorList>
            <consortium name="EnsemblPlants"/>
        </authorList>
    </citation>
    <scope>IDENTIFICATION</scope>
</reference>
<keyword evidence="4" id="KW-0496">Mitochondrion</keyword>
<dbReference type="AlphaFoldDB" id="A0A0D3GEB3"/>
<evidence type="ECO:0000259" key="8">
    <source>
        <dbReference type="PROSITE" id="PS01031"/>
    </source>
</evidence>
<dbReference type="PANTHER" id="PTHR46991:SF36">
    <property type="entry name" value="26.2 KDA HEAT SHOCK PROTEIN, MITOCHONDRIAL"/>
    <property type="match status" value="1"/>
</dbReference>
<evidence type="ECO:0000256" key="6">
    <source>
        <dbReference type="PROSITE-ProRule" id="PRU00285"/>
    </source>
</evidence>
<dbReference type="PROSITE" id="PS01031">
    <property type="entry name" value="SHSP"/>
    <property type="match status" value="1"/>
</dbReference>
<evidence type="ECO:0000256" key="3">
    <source>
        <dbReference type="ARBA" id="ARBA00023016"/>
    </source>
</evidence>
<comment type="similarity">
    <text evidence="6 7">Belongs to the small heat shock protein (HSP20) family.</text>
</comment>
<evidence type="ECO:0000313" key="10">
    <source>
        <dbReference type="Proteomes" id="UP000026960"/>
    </source>
</evidence>
<dbReference type="FunFam" id="2.60.40.790:FF:000047">
    <property type="entry name" value="23.6 kDa heat shock protein mitochondrial"/>
    <property type="match status" value="1"/>
</dbReference>
<comment type="subunit">
    <text evidence="5">May form oligomeric structures.</text>
</comment>
<dbReference type="eggNOG" id="KOG0710">
    <property type="taxonomic scope" value="Eukaryota"/>
</dbReference>
<evidence type="ECO:0000313" key="9">
    <source>
        <dbReference type="EnsemblPlants" id="OBART06G07610.1"/>
    </source>
</evidence>
<keyword evidence="10" id="KW-1185">Reference proteome</keyword>
<comment type="subcellular location">
    <subcellularLocation>
        <location evidence="1">Mitochondrion</location>
    </subcellularLocation>
</comment>
<keyword evidence="3" id="KW-0346">Stress response</keyword>
<protein>
    <recommendedName>
        <fullName evidence="8">SHSP domain-containing protein</fullName>
    </recommendedName>
</protein>
<dbReference type="SUPFAM" id="SSF49764">
    <property type="entry name" value="HSP20-like chaperones"/>
    <property type="match status" value="1"/>
</dbReference>
<dbReference type="EnsemblPlants" id="OBART06G07610.1">
    <property type="protein sequence ID" value="OBART06G07610.1"/>
    <property type="gene ID" value="OBART06G07610"/>
</dbReference>
<dbReference type="InterPro" id="IPR002068">
    <property type="entry name" value="A-crystallin/Hsp20_dom"/>
</dbReference>
<sequence>MASTVALKGRPLATLLRQLLAADAPAAATGRPVAAAPAASGKPVTAPAAATATNAASRRLYNTEGAPLRRYDVVDESGTDSGDEYDATDDGRRLTVPFFFSASDVLDPFGAPTSLGRLLALMEDAAVATAAAPGTNGLATAAARRGGWWVAKEDDDAVHLKVSMPGLGKEHVKVWAEQNSLVIKGEGEKDPEDDADAAPPRYTRRIELPADAFKMDKIKAEMKNGVLRVAVPKLKEEERKDVFQVNVE</sequence>
<dbReference type="Gene3D" id="2.60.40.790">
    <property type="match status" value="1"/>
</dbReference>
<dbReference type="CDD" id="cd06464">
    <property type="entry name" value="ACD_sHsps-like"/>
    <property type="match status" value="1"/>
</dbReference>
<dbReference type="InterPro" id="IPR044656">
    <property type="entry name" value="HSP14.7/HSP23.5/HSP23.6-like"/>
</dbReference>
<dbReference type="Pfam" id="PF00011">
    <property type="entry name" value="HSP20"/>
    <property type="match status" value="1"/>
</dbReference>
<dbReference type="InterPro" id="IPR008978">
    <property type="entry name" value="HSP20-like_chaperone"/>
</dbReference>
<evidence type="ECO:0000256" key="7">
    <source>
        <dbReference type="RuleBase" id="RU003616"/>
    </source>
</evidence>
<dbReference type="PaxDb" id="65489-OBART06G07610.1"/>